<evidence type="ECO:0000256" key="1">
    <source>
        <dbReference type="SAM" id="Phobius"/>
    </source>
</evidence>
<sequence>MTRSPAHPYFFCPGVSILFAKTYSRHNQTVDYPEAHSYLVKNVKLSLLFPVVLFFLIVIFALFIDTPASHILRKKCMWSDSVMLSCLAKHQHNGF</sequence>
<organism evidence="2 3">
    <name type="scientific">Enterobacter genomosp. O</name>
    <dbReference type="NCBI Taxonomy" id="2364150"/>
    <lineage>
        <taxon>Bacteria</taxon>
        <taxon>Pseudomonadati</taxon>
        <taxon>Pseudomonadota</taxon>
        <taxon>Gammaproteobacteria</taxon>
        <taxon>Enterobacterales</taxon>
        <taxon>Enterobacteriaceae</taxon>
        <taxon>Enterobacter</taxon>
        <taxon>Enterobacter cloacae complex</taxon>
        <taxon>Enterobacter cloacae complex clade O</taxon>
    </lineage>
</organism>
<keyword evidence="1" id="KW-0812">Transmembrane</keyword>
<keyword evidence="1" id="KW-0472">Membrane</keyword>
<evidence type="ECO:0000313" key="3">
    <source>
        <dbReference type="Proteomes" id="UP000064715"/>
    </source>
</evidence>
<name>A0A0X4ERB2_9ENTR</name>
<keyword evidence="3" id="KW-1185">Reference proteome</keyword>
<protein>
    <submittedName>
        <fullName evidence="2">Uncharacterized protein</fullName>
    </submittedName>
</protein>
<comment type="caution">
    <text evidence="2">The sequence shown here is derived from an EMBL/GenBank/DDBJ whole genome shotgun (WGS) entry which is preliminary data.</text>
</comment>
<evidence type="ECO:0000313" key="2">
    <source>
        <dbReference type="EMBL" id="KUQ84249.1"/>
    </source>
</evidence>
<accession>A0A0X4ERB2</accession>
<dbReference type="AlphaFoldDB" id="A0A0X4ERB2"/>
<proteinExistence type="predicted"/>
<keyword evidence="1" id="KW-1133">Transmembrane helix</keyword>
<dbReference type="Proteomes" id="UP000064715">
    <property type="component" value="Unassembled WGS sequence"/>
</dbReference>
<feature type="transmembrane region" description="Helical" evidence="1">
    <location>
        <begin position="47"/>
        <end position="64"/>
    </location>
</feature>
<gene>
    <name evidence="2" type="ORF">AWI28_01990</name>
</gene>
<dbReference type="EMBL" id="LRCR01000012">
    <property type="protein sequence ID" value="KUQ84249.1"/>
    <property type="molecule type" value="Genomic_DNA"/>
</dbReference>
<reference evidence="3" key="1">
    <citation type="submission" date="2016-01" db="EMBL/GenBank/DDBJ databases">
        <title>WGS of SAMN04407783.</title>
        <authorList>
            <person name="Adams M."/>
            <person name="Sutton G."/>
            <person name="Nelson K."/>
            <person name="Thaden J."/>
            <person name="Fowler V."/>
            <person name="Mccorrison J."/>
            <person name="Sanka R."/>
            <person name="Brinkac L."/>
            <person name="Nierman W."/>
        </authorList>
    </citation>
    <scope>NUCLEOTIDE SEQUENCE [LARGE SCALE GENOMIC DNA]</scope>
    <source>
        <strain evidence="3">GN04363</strain>
    </source>
</reference>